<proteinExistence type="predicted"/>
<sequence>MTEQPLVRVRRAYDDPEPEDGVRVLVDRLWPRGIRKDALNLDDWNKDVAPSAELRGWFGHDPDKFAEFASRYRDELDTVAGRAALDRLRALPQGKPLTLLTATKDVEQSQAAVLADLLRRHR</sequence>
<organism evidence="1 2">
    <name type="scientific">Amycolatopsis nalaikhensis</name>
    <dbReference type="NCBI Taxonomy" id="715472"/>
    <lineage>
        <taxon>Bacteria</taxon>
        <taxon>Bacillati</taxon>
        <taxon>Actinomycetota</taxon>
        <taxon>Actinomycetes</taxon>
        <taxon>Pseudonocardiales</taxon>
        <taxon>Pseudonocardiaceae</taxon>
        <taxon>Amycolatopsis</taxon>
    </lineage>
</organism>
<dbReference type="InterPro" id="IPR052552">
    <property type="entry name" value="YeaO-like"/>
</dbReference>
<name>A0ABY8XEE7_9PSEU</name>
<evidence type="ECO:0000313" key="2">
    <source>
        <dbReference type="Proteomes" id="UP001227101"/>
    </source>
</evidence>
<keyword evidence="2" id="KW-1185">Reference proteome</keyword>
<evidence type="ECO:0000313" key="1">
    <source>
        <dbReference type="EMBL" id="WIV53991.1"/>
    </source>
</evidence>
<reference evidence="1 2" key="1">
    <citation type="submission" date="2023-06" db="EMBL/GenBank/DDBJ databases">
        <authorList>
            <person name="Oyuntsetseg B."/>
            <person name="Kim S.B."/>
        </authorList>
    </citation>
    <scope>NUCLEOTIDE SEQUENCE [LARGE SCALE GENOMIC DNA]</scope>
    <source>
        <strain evidence="1 2">2-2</strain>
    </source>
</reference>
<dbReference type="PANTHER" id="PTHR36849">
    <property type="entry name" value="CYTOPLASMIC PROTEIN-RELATED"/>
    <property type="match status" value="1"/>
</dbReference>
<gene>
    <name evidence="1" type="ORF">QP939_34680</name>
</gene>
<dbReference type="EMBL" id="CP127173">
    <property type="protein sequence ID" value="WIV53991.1"/>
    <property type="molecule type" value="Genomic_DNA"/>
</dbReference>
<dbReference type="RefSeq" id="WP_285450529.1">
    <property type="nucleotide sequence ID" value="NZ_CP127173.1"/>
</dbReference>
<dbReference type="Proteomes" id="UP001227101">
    <property type="component" value="Chromosome"/>
</dbReference>
<dbReference type="PANTHER" id="PTHR36849:SF1">
    <property type="entry name" value="CYTOPLASMIC PROTEIN"/>
    <property type="match status" value="1"/>
</dbReference>
<protein>
    <submittedName>
        <fullName evidence="1">DUF488 family protein</fullName>
    </submittedName>
</protein>
<accession>A0ABY8XEE7</accession>
<dbReference type="Pfam" id="PF22752">
    <property type="entry name" value="DUF488-N3i"/>
    <property type="match status" value="1"/>
</dbReference>